<evidence type="ECO:0000313" key="3">
    <source>
        <dbReference type="Proteomes" id="UP000053257"/>
    </source>
</evidence>
<evidence type="ECO:0000256" key="1">
    <source>
        <dbReference type="SAM" id="MobiDB-lite"/>
    </source>
</evidence>
<dbReference type="AlphaFoldDB" id="A0A0C3P1Q6"/>
<gene>
    <name evidence="2" type="ORF">PHLGIDRAFT_440316</name>
</gene>
<accession>A0A0C3P1Q6</accession>
<keyword evidence="3" id="KW-1185">Reference proteome</keyword>
<feature type="region of interest" description="Disordered" evidence="1">
    <location>
        <begin position="67"/>
        <end position="87"/>
    </location>
</feature>
<dbReference type="EMBL" id="KN840444">
    <property type="protein sequence ID" value="KIP11774.1"/>
    <property type="molecule type" value="Genomic_DNA"/>
</dbReference>
<dbReference type="Proteomes" id="UP000053257">
    <property type="component" value="Unassembled WGS sequence"/>
</dbReference>
<evidence type="ECO:0000313" key="2">
    <source>
        <dbReference type="EMBL" id="KIP11774.1"/>
    </source>
</evidence>
<name>A0A0C3P1Q6_PHLG1</name>
<dbReference type="HOGENOM" id="CLU_1571224_0_0_1"/>
<proteinExistence type="predicted"/>
<organism evidence="2 3">
    <name type="scientific">Phlebiopsis gigantea (strain 11061_1 CR5-6)</name>
    <name type="common">White-rot fungus</name>
    <name type="synonym">Peniophora gigantea</name>
    <dbReference type="NCBI Taxonomy" id="745531"/>
    <lineage>
        <taxon>Eukaryota</taxon>
        <taxon>Fungi</taxon>
        <taxon>Dikarya</taxon>
        <taxon>Basidiomycota</taxon>
        <taxon>Agaricomycotina</taxon>
        <taxon>Agaricomycetes</taxon>
        <taxon>Polyporales</taxon>
        <taxon>Phanerochaetaceae</taxon>
        <taxon>Phlebiopsis</taxon>
    </lineage>
</organism>
<feature type="compositionally biased region" description="Basic residues" evidence="1">
    <location>
        <begin position="16"/>
        <end position="29"/>
    </location>
</feature>
<feature type="compositionally biased region" description="Basic and acidic residues" evidence="1">
    <location>
        <begin position="41"/>
        <end position="51"/>
    </location>
</feature>
<reference evidence="2 3" key="1">
    <citation type="journal article" date="2014" name="PLoS Genet.">
        <title>Analysis of the Phlebiopsis gigantea genome, transcriptome and secretome provides insight into its pioneer colonization strategies of wood.</title>
        <authorList>
            <person name="Hori C."/>
            <person name="Ishida T."/>
            <person name="Igarashi K."/>
            <person name="Samejima M."/>
            <person name="Suzuki H."/>
            <person name="Master E."/>
            <person name="Ferreira P."/>
            <person name="Ruiz-Duenas F.J."/>
            <person name="Held B."/>
            <person name="Canessa P."/>
            <person name="Larrondo L.F."/>
            <person name="Schmoll M."/>
            <person name="Druzhinina I.S."/>
            <person name="Kubicek C.P."/>
            <person name="Gaskell J.A."/>
            <person name="Kersten P."/>
            <person name="St John F."/>
            <person name="Glasner J."/>
            <person name="Sabat G."/>
            <person name="Splinter BonDurant S."/>
            <person name="Syed K."/>
            <person name="Yadav J."/>
            <person name="Mgbeahuruike A.C."/>
            <person name="Kovalchuk A."/>
            <person name="Asiegbu F.O."/>
            <person name="Lackner G."/>
            <person name="Hoffmeister D."/>
            <person name="Rencoret J."/>
            <person name="Gutierrez A."/>
            <person name="Sun H."/>
            <person name="Lindquist E."/>
            <person name="Barry K."/>
            <person name="Riley R."/>
            <person name="Grigoriev I.V."/>
            <person name="Henrissat B."/>
            <person name="Kues U."/>
            <person name="Berka R.M."/>
            <person name="Martinez A.T."/>
            <person name="Covert S.F."/>
            <person name="Blanchette R.A."/>
            <person name="Cullen D."/>
        </authorList>
    </citation>
    <scope>NUCLEOTIDE SEQUENCE [LARGE SCALE GENOMIC DNA]</scope>
    <source>
        <strain evidence="2 3">11061_1 CR5-6</strain>
    </source>
</reference>
<feature type="region of interest" description="Disordered" evidence="1">
    <location>
        <begin position="1"/>
        <end position="51"/>
    </location>
</feature>
<protein>
    <submittedName>
        <fullName evidence="2">Uncharacterized protein</fullName>
    </submittedName>
</protein>
<sequence length="170" mass="18706">MVTTAQKPVNGASAPAKKRRSSSAGRKKLTPFNKFMQSETARLKEEKPELNNKERCVRAHFLAPHVTHHASADSRWSSTTGTSKRKRHERDRPLCVIVCAPYASGPCPSRSHTPFLSPGKHRPSSRAARAHTAALFSLSTLLTNAARAPFVCYGIYVPSTTHCSPRFCLP</sequence>